<gene>
    <name evidence="2" type="ORF">ENP34_01380</name>
</gene>
<keyword evidence="1" id="KW-0472">Membrane</keyword>
<comment type="caution">
    <text evidence="2">The sequence shown here is derived from an EMBL/GenBank/DDBJ whole genome shotgun (WGS) entry which is preliminary data.</text>
</comment>
<reference evidence="2" key="1">
    <citation type="journal article" date="2020" name="mSystems">
        <title>Genome- and Community-Level Interaction Insights into Carbon Utilization and Element Cycling Functions of Hydrothermarchaeota in Hydrothermal Sediment.</title>
        <authorList>
            <person name="Zhou Z."/>
            <person name="Liu Y."/>
            <person name="Xu W."/>
            <person name="Pan J."/>
            <person name="Luo Z.H."/>
            <person name="Li M."/>
        </authorList>
    </citation>
    <scope>NUCLEOTIDE SEQUENCE [LARGE SCALE GENOMIC DNA]</scope>
    <source>
        <strain evidence="2">SpSt-210</strain>
    </source>
</reference>
<organism evidence="2">
    <name type="scientific">Thermorudis peleae</name>
    <dbReference type="NCBI Taxonomy" id="1382356"/>
    <lineage>
        <taxon>Bacteria</taxon>
        <taxon>Pseudomonadati</taxon>
        <taxon>Thermomicrobiota</taxon>
        <taxon>Thermomicrobia</taxon>
        <taxon>Thermomicrobia incertae sedis</taxon>
        <taxon>Thermorudis</taxon>
    </lineage>
</organism>
<evidence type="ECO:0000256" key="1">
    <source>
        <dbReference type="SAM" id="Phobius"/>
    </source>
</evidence>
<protein>
    <submittedName>
        <fullName evidence="2">Uncharacterized protein</fullName>
    </submittedName>
</protein>
<dbReference type="EMBL" id="DSIY01000030">
    <property type="protein sequence ID" value="HEG90089.1"/>
    <property type="molecule type" value="Genomic_DNA"/>
</dbReference>
<proteinExistence type="predicted"/>
<keyword evidence="1" id="KW-1133">Transmembrane helix</keyword>
<feature type="transmembrane region" description="Helical" evidence="1">
    <location>
        <begin position="34"/>
        <end position="58"/>
    </location>
</feature>
<dbReference type="AlphaFoldDB" id="A0A831TFB1"/>
<keyword evidence="1" id="KW-0812">Transmembrane</keyword>
<feature type="transmembrane region" description="Helical" evidence="1">
    <location>
        <begin position="7"/>
        <end position="28"/>
    </location>
</feature>
<accession>A0A831TFB1</accession>
<evidence type="ECO:0000313" key="2">
    <source>
        <dbReference type="EMBL" id="HEG90089.1"/>
    </source>
</evidence>
<sequence>MSPEVGRAAFGIAIFIIVVALGLLLVLPKGTPEFAITVVSLLIGLAFLGLVVVMVRVIGR</sequence>
<name>A0A831TFB1_9BACT</name>